<feature type="compositionally biased region" description="Polar residues" evidence="1">
    <location>
        <begin position="79"/>
        <end position="90"/>
    </location>
</feature>
<evidence type="ECO:0000313" key="3">
    <source>
        <dbReference type="Proteomes" id="UP000002220"/>
    </source>
</evidence>
<sequence length="169" mass="18520">MMSTAVQSTIAPRGYWSDLEYLLLGDLRQVLDEPSTLLRDRWLVSLLDVLLAGNRHESAQSYTIGGSAIGNSVAGNSGAVSSDSIHSEPTMSDRESLSQRLSACLTTAPSTYSVQSSYASASIRNDFLTGEREQLYSKLQRLRDRVAHRTPASLLSNEIRCDLQDLLPV</sequence>
<name>D5SY54_PLAL2</name>
<evidence type="ECO:0000313" key="2">
    <source>
        <dbReference type="EMBL" id="ADG69847.1"/>
    </source>
</evidence>
<evidence type="ECO:0000256" key="1">
    <source>
        <dbReference type="SAM" id="MobiDB-lite"/>
    </source>
</evidence>
<keyword evidence="3" id="KW-1185">Reference proteome</keyword>
<reference evidence="2 3" key="1">
    <citation type="journal article" date="2010" name="Stand. Genomic Sci.">
        <title>Complete genome sequence of Planctomyces limnophilus type strain (Mu 290).</title>
        <authorList>
            <person name="Labutti K."/>
            <person name="Sikorski J."/>
            <person name="Schneider S."/>
            <person name="Nolan M."/>
            <person name="Lucas S."/>
            <person name="Glavina Del Rio T."/>
            <person name="Tice H."/>
            <person name="Cheng J.F."/>
            <person name="Goodwin L."/>
            <person name="Pitluck S."/>
            <person name="Liolios K."/>
            <person name="Ivanova N."/>
            <person name="Mavromatis K."/>
            <person name="Mikhailova N."/>
            <person name="Pati A."/>
            <person name="Chen A."/>
            <person name="Palaniappan K."/>
            <person name="Land M."/>
            <person name="Hauser L."/>
            <person name="Chang Y.J."/>
            <person name="Jeffries C.D."/>
            <person name="Tindall B.J."/>
            <person name="Rohde M."/>
            <person name="Goker M."/>
            <person name="Woyke T."/>
            <person name="Bristow J."/>
            <person name="Eisen J.A."/>
            <person name="Markowitz V."/>
            <person name="Hugenholtz P."/>
            <person name="Kyrpides N.C."/>
            <person name="Klenk H.P."/>
            <person name="Lapidus A."/>
        </authorList>
    </citation>
    <scope>NUCLEOTIDE SEQUENCE [LARGE SCALE GENOMIC DNA]</scope>
    <source>
        <strain evidence="3">ATCC 43296 / DSM 3776 / IFAM 1008 / 290</strain>
    </source>
</reference>
<dbReference type="Proteomes" id="UP000002220">
    <property type="component" value="Chromosome"/>
</dbReference>
<dbReference type="OrthoDB" id="275890at2"/>
<proteinExistence type="predicted"/>
<dbReference type="EMBL" id="CP001744">
    <property type="protein sequence ID" value="ADG69847.1"/>
    <property type="molecule type" value="Genomic_DNA"/>
</dbReference>
<feature type="region of interest" description="Disordered" evidence="1">
    <location>
        <begin position="79"/>
        <end position="98"/>
    </location>
</feature>
<accession>D5SY54</accession>
<organism evidence="2 3">
    <name type="scientific">Planctopirus limnophila (strain ATCC 43296 / DSM 3776 / IFAM 1008 / Mu 290)</name>
    <name type="common">Planctomyces limnophilus</name>
    <dbReference type="NCBI Taxonomy" id="521674"/>
    <lineage>
        <taxon>Bacteria</taxon>
        <taxon>Pseudomonadati</taxon>
        <taxon>Planctomycetota</taxon>
        <taxon>Planctomycetia</taxon>
        <taxon>Planctomycetales</taxon>
        <taxon>Planctomycetaceae</taxon>
        <taxon>Planctopirus</taxon>
    </lineage>
</organism>
<dbReference type="AlphaFoldDB" id="D5SY54"/>
<protein>
    <submittedName>
        <fullName evidence="2">Uncharacterized protein</fullName>
    </submittedName>
</protein>
<dbReference type="HOGENOM" id="CLU_1577066_0_0_0"/>
<dbReference type="RefSeq" id="WP_013112278.1">
    <property type="nucleotide sequence ID" value="NC_014148.1"/>
</dbReference>
<dbReference type="KEGG" id="plm:Plim_4036"/>
<gene>
    <name evidence="2" type="ordered locus">Plim_4036</name>
</gene>